<evidence type="ECO:0000256" key="2">
    <source>
        <dbReference type="ARBA" id="ARBA00022614"/>
    </source>
</evidence>
<keyword evidence="5" id="KW-1185">Reference proteome</keyword>
<keyword evidence="3" id="KW-0677">Repeat</keyword>
<dbReference type="PANTHER" id="PTHR48062">
    <property type="entry name" value="RECEPTOR-LIKE PROTEIN 14"/>
    <property type="match status" value="1"/>
</dbReference>
<dbReference type="PRINTS" id="PR00019">
    <property type="entry name" value="LEURICHRPT"/>
</dbReference>
<reference evidence="5" key="1">
    <citation type="journal article" date="2021" name="Nat. Commun.">
        <title>Genomic analyses provide insights into spinach domestication and the genetic basis of agronomic traits.</title>
        <authorList>
            <person name="Cai X."/>
            <person name="Sun X."/>
            <person name="Xu C."/>
            <person name="Sun H."/>
            <person name="Wang X."/>
            <person name="Ge C."/>
            <person name="Zhang Z."/>
            <person name="Wang Q."/>
            <person name="Fei Z."/>
            <person name="Jiao C."/>
            <person name="Wang Q."/>
        </authorList>
    </citation>
    <scope>NUCLEOTIDE SEQUENCE [LARGE SCALE GENOMIC DNA]</scope>
    <source>
        <strain evidence="5">cv. Varoflay</strain>
    </source>
</reference>
<keyword evidence="4" id="KW-0732">Signal</keyword>
<dbReference type="InterPro" id="IPR001611">
    <property type="entry name" value="Leu-rich_rpt"/>
</dbReference>
<dbReference type="InterPro" id="IPR032675">
    <property type="entry name" value="LRR_dom_sf"/>
</dbReference>
<proteinExistence type="inferred from homology"/>
<name>A0ABM3RSK7_SPIOL</name>
<sequence length="590" mass="65841">MDYGGEEARYLQWVLLLLALLLHSVLLECCIEEERLALLEIQTYMKSFDNGIGNEQQWSFDSGGRKDCCKWSEVNCNITTGRVTELNLGSKVQQRFQLCGLFGNKNFISNDGIGLNDLFGKLNLDLSNNNLYADLPSKFLENNYNLITLSLANNSFTGGLHLPQSTIFSLNIFDISNSNFSDTLPEIIGKVYPNINHLNFSGNNFEGHIPSSIVKMRGIRNMDLSNNNFSGKLPRRMFSDYKFLEILDLSNNNLEGDIIPENMNLPNLNWLKASNNRFGGIISTSLQISSQLQYLDISNNNVNGQLPWWIGNFSSLVTLSVSQIKQFERPNSKGNLQNCNNLTGEIPSSLSNCSQLKILDLRDNQLSGGIPLWIDKLSSLTILLLAGNNLYGSIPQQLCQLRTNYLSYMDKNLVLMSGLDLSCNKLTGDIPPQLGDLTQIQSLNLSNNFLSGAIPSRFSKLQQIESLDLSHNNMSGTIPFQLVELNFLEIFNVSYNNLSGRVPETGQFASFDEFNYLSNPRLYGYYQVNGLHNPIRVLPPGIATVTQEGGDRAGIEMGDFVVSFSISTHDGVDQCLSMLIIIFSCGFRGH</sequence>
<dbReference type="GeneID" id="130472150"/>
<protein>
    <submittedName>
        <fullName evidence="6">Receptor-like protein 56</fullName>
    </submittedName>
</protein>
<evidence type="ECO:0000313" key="6">
    <source>
        <dbReference type="RefSeq" id="XP_056698594.1"/>
    </source>
</evidence>
<accession>A0ABM3RSK7</accession>
<gene>
    <name evidence="6" type="primary">LOC130472150</name>
</gene>
<evidence type="ECO:0000313" key="5">
    <source>
        <dbReference type="Proteomes" id="UP000813463"/>
    </source>
</evidence>
<feature type="chain" id="PRO_5046414055" evidence="4">
    <location>
        <begin position="28"/>
        <end position="590"/>
    </location>
</feature>
<dbReference type="Proteomes" id="UP000813463">
    <property type="component" value="Chromosome 4"/>
</dbReference>
<keyword evidence="2" id="KW-0433">Leucine-rich repeat</keyword>
<dbReference type="SUPFAM" id="SSF52047">
    <property type="entry name" value="RNI-like"/>
    <property type="match status" value="1"/>
</dbReference>
<dbReference type="InterPro" id="IPR051502">
    <property type="entry name" value="RLP_Defense_Trigger"/>
</dbReference>
<comment type="similarity">
    <text evidence="1">Belongs to the RLP family.</text>
</comment>
<organism evidence="5 6">
    <name type="scientific">Spinacia oleracea</name>
    <name type="common">Spinach</name>
    <dbReference type="NCBI Taxonomy" id="3562"/>
    <lineage>
        <taxon>Eukaryota</taxon>
        <taxon>Viridiplantae</taxon>
        <taxon>Streptophyta</taxon>
        <taxon>Embryophyta</taxon>
        <taxon>Tracheophyta</taxon>
        <taxon>Spermatophyta</taxon>
        <taxon>Magnoliopsida</taxon>
        <taxon>eudicotyledons</taxon>
        <taxon>Gunneridae</taxon>
        <taxon>Pentapetalae</taxon>
        <taxon>Caryophyllales</taxon>
        <taxon>Chenopodiaceae</taxon>
        <taxon>Chenopodioideae</taxon>
        <taxon>Anserineae</taxon>
        <taxon>Spinacia</taxon>
    </lineage>
</organism>
<feature type="signal peptide" evidence="4">
    <location>
        <begin position="1"/>
        <end position="27"/>
    </location>
</feature>
<dbReference type="RefSeq" id="XP_056698594.1">
    <property type="nucleotide sequence ID" value="XM_056842616.1"/>
</dbReference>
<evidence type="ECO:0000256" key="4">
    <source>
        <dbReference type="SAM" id="SignalP"/>
    </source>
</evidence>
<reference evidence="6" key="2">
    <citation type="submission" date="2025-08" db="UniProtKB">
        <authorList>
            <consortium name="RefSeq"/>
        </authorList>
    </citation>
    <scope>IDENTIFICATION</scope>
    <source>
        <tissue evidence="6">Leaf</tissue>
    </source>
</reference>
<dbReference type="PANTHER" id="PTHR48062:SF21">
    <property type="entry name" value="RECEPTOR-LIKE PROTEIN 12"/>
    <property type="match status" value="1"/>
</dbReference>
<evidence type="ECO:0000256" key="3">
    <source>
        <dbReference type="ARBA" id="ARBA00022737"/>
    </source>
</evidence>
<dbReference type="Pfam" id="PF00560">
    <property type="entry name" value="LRR_1"/>
    <property type="match status" value="9"/>
</dbReference>
<evidence type="ECO:0000256" key="1">
    <source>
        <dbReference type="ARBA" id="ARBA00009592"/>
    </source>
</evidence>
<dbReference type="Gene3D" id="3.80.10.10">
    <property type="entry name" value="Ribonuclease Inhibitor"/>
    <property type="match status" value="2"/>
</dbReference>